<dbReference type="EMBL" id="BMHV01000020">
    <property type="protein sequence ID" value="GGF70865.1"/>
    <property type="molecule type" value="Genomic_DNA"/>
</dbReference>
<name>A0A917C406_9PROT</name>
<organism evidence="1 2">
    <name type="scientific">Terasakiella brassicae</name>
    <dbReference type="NCBI Taxonomy" id="1634917"/>
    <lineage>
        <taxon>Bacteria</taxon>
        <taxon>Pseudomonadati</taxon>
        <taxon>Pseudomonadota</taxon>
        <taxon>Alphaproteobacteria</taxon>
        <taxon>Rhodospirillales</taxon>
        <taxon>Terasakiellaceae</taxon>
        <taxon>Terasakiella</taxon>
    </lineage>
</organism>
<protein>
    <recommendedName>
        <fullName evidence="3">Flagellar protein FliL</fullName>
    </recommendedName>
</protein>
<sequence length="156" mass="17465">MKKAILFLVLLVVVAGGTVGALYFLKLGPFEPKDAPQKTQEQIELEKKTTTTTVAIKPFTIPMFQGERVAGSIQVQFALEVSLGQEEVVKAKMVRLEDAYLRDLYVFMPRLLRNKDKLDIAALKRRLKRITYKVLGEEDSKVVSDVLIQSVADNPG</sequence>
<evidence type="ECO:0000313" key="2">
    <source>
        <dbReference type="Proteomes" id="UP000632498"/>
    </source>
</evidence>
<dbReference type="AlphaFoldDB" id="A0A917C406"/>
<accession>A0A917C406</accession>
<reference evidence="1" key="1">
    <citation type="journal article" date="2014" name="Int. J. Syst. Evol. Microbiol.">
        <title>Complete genome sequence of Corynebacterium casei LMG S-19264T (=DSM 44701T), isolated from a smear-ripened cheese.</title>
        <authorList>
            <consortium name="US DOE Joint Genome Institute (JGI-PGF)"/>
            <person name="Walter F."/>
            <person name="Albersmeier A."/>
            <person name="Kalinowski J."/>
            <person name="Ruckert C."/>
        </authorList>
    </citation>
    <scope>NUCLEOTIDE SEQUENCE</scope>
    <source>
        <strain evidence="1">CGMCC 1.15254</strain>
    </source>
</reference>
<dbReference type="RefSeq" id="WP_188666012.1">
    <property type="nucleotide sequence ID" value="NZ_BMHV01000020.1"/>
</dbReference>
<reference evidence="1" key="2">
    <citation type="submission" date="2020-09" db="EMBL/GenBank/DDBJ databases">
        <authorList>
            <person name="Sun Q."/>
            <person name="Zhou Y."/>
        </authorList>
    </citation>
    <scope>NUCLEOTIDE SEQUENCE</scope>
    <source>
        <strain evidence="1">CGMCC 1.15254</strain>
    </source>
</reference>
<gene>
    <name evidence="1" type="ORF">GCM10011332_26030</name>
</gene>
<proteinExistence type="predicted"/>
<evidence type="ECO:0000313" key="1">
    <source>
        <dbReference type="EMBL" id="GGF70865.1"/>
    </source>
</evidence>
<dbReference type="Proteomes" id="UP000632498">
    <property type="component" value="Unassembled WGS sequence"/>
</dbReference>
<evidence type="ECO:0008006" key="3">
    <source>
        <dbReference type="Google" id="ProtNLM"/>
    </source>
</evidence>
<comment type="caution">
    <text evidence="1">The sequence shown here is derived from an EMBL/GenBank/DDBJ whole genome shotgun (WGS) entry which is preliminary data.</text>
</comment>
<keyword evidence="2" id="KW-1185">Reference proteome</keyword>